<protein>
    <submittedName>
        <fullName evidence="5">TetR/AcrR family transcriptional regulator</fullName>
    </submittedName>
</protein>
<gene>
    <name evidence="5" type="ORF">FJQ98_11210</name>
</gene>
<keyword evidence="6" id="KW-1185">Reference proteome</keyword>
<dbReference type="Proteomes" id="UP000596049">
    <property type="component" value="Chromosome"/>
</dbReference>
<dbReference type="PANTHER" id="PTHR43479">
    <property type="entry name" value="ACREF/ENVCD OPERON REPRESSOR-RELATED"/>
    <property type="match status" value="1"/>
</dbReference>
<evidence type="ECO:0000313" key="5">
    <source>
        <dbReference type="EMBL" id="QQP14521.1"/>
    </source>
</evidence>
<dbReference type="Gene3D" id="1.10.357.10">
    <property type="entry name" value="Tetracycline Repressor, domain 2"/>
    <property type="match status" value="1"/>
</dbReference>
<dbReference type="InterPro" id="IPR009057">
    <property type="entry name" value="Homeodomain-like_sf"/>
</dbReference>
<dbReference type="RefSeq" id="WP_053596891.1">
    <property type="nucleotide sequence ID" value="NZ_CP067341.1"/>
</dbReference>
<dbReference type="PANTHER" id="PTHR43479:SF16">
    <property type="entry name" value="HTH TETR-TYPE DOMAIN-CONTAINING PROTEIN"/>
    <property type="match status" value="1"/>
</dbReference>
<dbReference type="InterPro" id="IPR001647">
    <property type="entry name" value="HTH_TetR"/>
</dbReference>
<organism evidence="5 6">
    <name type="scientific">Lysinibacillus agricola</name>
    <dbReference type="NCBI Taxonomy" id="2590012"/>
    <lineage>
        <taxon>Bacteria</taxon>
        <taxon>Bacillati</taxon>
        <taxon>Bacillota</taxon>
        <taxon>Bacilli</taxon>
        <taxon>Bacillales</taxon>
        <taxon>Bacillaceae</taxon>
        <taxon>Lysinibacillus</taxon>
    </lineage>
</organism>
<proteinExistence type="predicted"/>
<feature type="domain" description="HTH tetR-type" evidence="4">
    <location>
        <begin position="6"/>
        <end position="68"/>
    </location>
</feature>
<evidence type="ECO:0000313" key="6">
    <source>
        <dbReference type="Proteomes" id="UP000596049"/>
    </source>
</evidence>
<sequence>MDLRKRRSMQLLWKALFDLMTEKKILFSKLTVDQICEKAMVHRSTFYKHFDDKFKLLEYGLNEIMEGYWEIPLDKRILQPFYWSDEFFEDSETHKLVSAQQGDELFFDCMTTYSMRLLKKDSLKFIQHSKTIDIPHDLLAEFHVATMVALSEWWRKNPNLVSLEQLDEYFHTLVNGNIFDVEEKKNEIL</sequence>
<dbReference type="Pfam" id="PF00440">
    <property type="entry name" value="TetR_N"/>
    <property type="match status" value="1"/>
</dbReference>
<reference evidence="5 6" key="1">
    <citation type="submission" date="2020-01" db="EMBL/GenBank/DDBJ databases">
        <authorList>
            <person name="Liu G."/>
            <person name="Liu B."/>
        </authorList>
    </citation>
    <scope>NUCLEOTIDE SEQUENCE [LARGE SCALE GENOMIC DNA]</scope>
    <source>
        <strain evidence="5 6">FJAT-51161</strain>
    </source>
</reference>
<dbReference type="SUPFAM" id="SSF46689">
    <property type="entry name" value="Homeodomain-like"/>
    <property type="match status" value="1"/>
</dbReference>
<evidence type="ECO:0000256" key="3">
    <source>
        <dbReference type="PROSITE-ProRule" id="PRU00335"/>
    </source>
</evidence>
<feature type="DNA-binding region" description="H-T-H motif" evidence="3">
    <location>
        <begin position="31"/>
        <end position="50"/>
    </location>
</feature>
<accession>A0ABX7AX46</accession>
<dbReference type="InterPro" id="IPR050624">
    <property type="entry name" value="HTH-type_Tx_Regulator"/>
</dbReference>
<evidence type="ECO:0000256" key="2">
    <source>
        <dbReference type="ARBA" id="ARBA00023125"/>
    </source>
</evidence>
<evidence type="ECO:0000259" key="4">
    <source>
        <dbReference type="PROSITE" id="PS50977"/>
    </source>
</evidence>
<dbReference type="EMBL" id="CP067341">
    <property type="protein sequence ID" value="QQP14521.1"/>
    <property type="molecule type" value="Genomic_DNA"/>
</dbReference>
<evidence type="ECO:0000256" key="1">
    <source>
        <dbReference type="ARBA" id="ARBA00022491"/>
    </source>
</evidence>
<dbReference type="PROSITE" id="PS50977">
    <property type="entry name" value="HTH_TETR_2"/>
    <property type="match status" value="1"/>
</dbReference>
<name>A0ABX7AX46_9BACI</name>
<keyword evidence="1" id="KW-0678">Repressor</keyword>
<keyword evidence="2 3" id="KW-0238">DNA-binding</keyword>